<dbReference type="CDD" id="cd02509">
    <property type="entry name" value="GDP-M1P_Guanylyltransferase"/>
    <property type="match status" value="1"/>
</dbReference>
<dbReference type="InterPro" id="IPR049577">
    <property type="entry name" value="GMPP_N"/>
</dbReference>
<proteinExistence type="predicted"/>
<comment type="caution">
    <text evidence="3">The sequence shown here is derived from an EMBL/GenBank/DDBJ whole genome shotgun (WGS) entry which is preliminary data.</text>
</comment>
<keyword evidence="3" id="KW-0548">Nucleotidyltransferase</keyword>
<dbReference type="InterPro" id="IPR029044">
    <property type="entry name" value="Nucleotide-diphossugar_trans"/>
</dbReference>
<dbReference type="RefSeq" id="WP_141818966.1">
    <property type="nucleotide sequence ID" value="NZ_BAAAIL010000002.1"/>
</dbReference>
<dbReference type="EMBL" id="VFPU01000001">
    <property type="protein sequence ID" value="TQM97437.1"/>
    <property type="molecule type" value="Genomic_DNA"/>
</dbReference>
<dbReference type="Pfam" id="PF22640">
    <property type="entry name" value="ManC_GMP_beta-helix"/>
    <property type="match status" value="1"/>
</dbReference>
<dbReference type="Gene3D" id="3.90.550.10">
    <property type="entry name" value="Spore Coat Polysaccharide Biosynthesis Protein SpsA, Chain A"/>
    <property type="match status" value="1"/>
</dbReference>
<sequence length="370" mass="38886">MALTGPDPSDLDGFTAVVPAGGAGTRLWPLSRASSPKFLHDLAGTGRSMLQATVDRLRPLAGERVMVVTGVRHATAVREQLPDLLPENLLLEPAPRDSMPAIGLAAAVLERRDPDAVLGSFAADHVVGDLDVFADRVRQAVAVARTGSLVTLGITPTYPATGFGYIRVGDARTVPGAPDAHHVEAFVEKPDEATARGYLEGGSHLWNAGIFVVRASVLLELLEASDPRMVDELRQIAAHPTSLAERWPALRRISIDHAVAEPAARAGRVAVVPAPFAWDDVGDFAALATILAETGDPGALTVLGDRHLVVNEGSTGIVAAHGGRTVVTLGVPDVVVVDTPDALLVTTREHCQDVKGVVATLQRLGREDLT</sequence>
<dbReference type="OrthoDB" id="9806359at2"/>
<dbReference type="SUPFAM" id="SSF53448">
    <property type="entry name" value="Nucleotide-diphospho-sugar transferases"/>
    <property type="match status" value="1"/>
</dbReference>
<keyword evidence="3" id="KW-0808">Transferase</keyword>
<keyword evidence="4" id="KW-1185">Reference proteome</keyword>
<dbReference type="SUPFAM" id="SSF159283">
    <property type="entry name" value="Guanosine diphospho-D-mannose pyrophosphorylase/mannose-6-phosphate isomerase linker domain"/>
    <property type="match status" value="1"/>
</dbReference>
<dbReference type="PANTHER" id="PTHR46390:SF1">
    <property type="entry name" value="MANNOSE-1-PHOSPHATE GUANYLYLTRANSFERASE"/>
    <property type="match status" value="1"/>
</dbReference>
<evidence type="ECO:0000259" key="2">
    <source>
        <dbReference type="Pfam" id="PF22640"/>
    </source>
</evidence>
<dbReference type="PANTHER" id="PTHR46390">
    <property type="entry name" value="MANNOSE-1-PHOSPHATE GUANYLYLTRANSFERASE"/>
    <property type="match status" value="1"/>
</dbReference>
<reference evidence="3 4" key="1">
    <citation type="submission" date="2019-06" db="EMBL/GenBank/DDBJ databases">
        <title>Sequencing the genomes of 1000 actinobacteria strains.</title>
        <authorList>
            <person name="Klenk H.-P."/>
        </authorList>
    </citation>
    <scope>NUCLEOTIDE SEQUENCE [LARGE SCALE GENOMIC DNA]</scope>
    <source>
        <strain evidence="3 4">DSM 12362</strain>
    </source>
</reference>
<dbReference type="Proteomes" id="UP000315133">
    <property type="component" value="Unassembled WGS sequence"/>
</dbReference>
<organism evidence="3 4">
    <name type="scientific">Ornithinimicrobium humiphilum</name>
    <dbReference type="NCBI Taxonomy" id="125288"/>
    <lineage>
        <taxon>Bacteria</taxon>
        <taxon>Bacillati</taxon>
        <taxon>Actinomycetota</taxon>
        <taxon>Actinomycetes</taxon>
        <taxon>Micrococcales</taxon>
        <taxon>Ornithinimicrobiaceae</taxon>
        <taxon>Ornithinimicrobium</taxon>
    </lineage>
</organism>
<dbReference type="GO" id="GO:0004475">
    <property type="term" value="F:mannose-1-phosphate guanylyltransferase (GTP) activity"/>
    <property type="evidence" value="ECO:0007669"/>
    <property type="project" value="InterPro"/>
</dbReference>
<gene>
    <name evidence="3" type="ORF">FB476_2347</name>
</gene>
<feature type="domain" description="MannoseP isomerase/GMP-like beta-helix" evidence="2">
    <location>
        <begin position="313"/>
        <end position="361"/>
    </location>
</feature>
<dbReference type="Pfam" id="PF00483">
    <property type="entry name" value="NTP_transferase"/>
    <property type="match status" value="1"/>
</dbReference>
<name>A0A543KQU5_9MICO</name>
<accession>A0A543KQU5</accession>
<feature type="domain" description="Nucleotidyl transferase" evidence="1">
    <location>
        <begin position="16"/>
        <end position="292"/>
    </location>
</feature>
<dbReference type="InterPro" id="IPR005835">
    <property type="entry name" value="NTP_transferase_dom"/>
</dbReference>
<dbReference type="InterPro" id="IPR051161">
    <property type="entry name" value="Mannose-6P_isomerase_type2"/>
</dbReference>
<protein>
    <submittedName>
        <fullName evidence="3">Mannose-1-phosphate guanylyltransferase</fullName>
    </submittedName>
</protein>
<dbReference type="GO" id="GO:0009298">
    <property type="term" value="P:GDP-mannose biosynthetic process"/>
    <property type="evidence" value="ECO:0007669"/>
    <property type="project" value="TreeGrafter"/>
</dbReference>
<dbReference type="InterPro" id="IPR054566">
    <property type="entry name" value="ManC/GMP-like_b-helix"/>
</dbReference>
<evidence type="ECO:0000259" key="1">
    <source>
        <dbReference type="Pfam" id="PF00483"/>
    </source>
</evidence>
<evidence type="ECO:0000313" key="3">
    <source>
        <dbReference type="EMBL" id="TQM97437.1"/>
    </source>
</evidence>
<evidence type="ECO:0000313" key="4">
    <source>
        <dbReference type="Proteomes" id="UP000315133"/>
    </source>
</evidence>
<dbReference type="AlphaFoldDB" id="A0A543KQU5"/>